<dbReference type="AlphaFoldDB" id="A0A0D7BD00"/>
<sequence>MNTANASTPASIAQLPINQRNVFYTLNNVNFNQKPSQQHGAEAALSQSSAHSNPPSTPNSSFLTEITIPDSESNVASSSKPPPTKGPRKLPQAEAYGIQFPFCVSPVPCPLPQQNVRKKSIVKKSPSPQRSQSRHRDGRTLGKGPSVYLSWHPHKVLEAVDNTVKCGGDIVGLVRMFAASTFMEDTVAMHAFVTMFVTNGIADLANCDEHQPMRWPTFAAKFADALEADLGDEAREFFTRALDTNIRERFQAEWKAVVDCTCQDPSQPLRTTTLFGQIASLGLIQKSTIIQCVRTLYTQICTYEHAEALHVLMLWGIAEHLPCESLLCLLRHLSNLLPTLAHIRLLDLEGNPVDFVKLAVVVRETRDIILDVAGPSSTVQ</sequence>
<feature type="region of interest" description="Disordered" evidence="1">
    <location>
        <begin position="116"/>
        <end position="143"/>
    </location>
</feature>
<reference evidence="2 3" key="1">
    <citation type="journal article" date="2015" name="Fungal Genet. Biol.">
        <title>Evolution of novel wood decay mechanisms in Agaricales revealed by the genome sequences of Fistulina hepatica and Cylindrobasidium torrendii.</title>
        <authorList>
            <person name="Floudas D."/>
            <person name="Held B.W."/>
            <person name="Riley R."/>
            <person name="Nagy L.G."/>
            <person name="Koehler G."/>
            <person name="Ransdell A.S."/>
            <person name="Younus H."/>
            <person name="Chow J."/>
            <person name="Chiniquy J."/>
            <person name="Lipzen A."/>
            <person name="Tritt A."/>
            <person name="Sun H."/>
            <person name="Haridas S."/>
            <person name="LaButti K."/>
            <person name="Ohm R.A."/>
            <person name="Kues U."/>
            <person name="Blanchette R.A."/>
            <person name="Grigoriev I.V."/>
            <person name="Minto R.E."/>
            <person name="Hibbett D.S."/>
        </authorList>
    </citation>
    <scope>NUCLEOTIDE SEQUENCE [LARGE SCALE GENOMIC DNA]</scope>
    <source>
        <strain evidence="2 3">FP15055 ss-10</strain>
    </source>
</reference>
<feature type="region of interest" description="Disordered" evidence="1">
    <location>
        <begin position="33"/>
        <end position="64"/>
    </location>
</feature>
<feature type="region of interest" description="Disordered" evidence="1">
    <location>
        <begin position="71"/>
        <end position="90"/>
    </location>
</feature>
<proteinExistence type="predicted"/>
<name>A0A0D7BD00_9AGAR</name>
<keyword evidence="3" id="KW-1185">Reference proteome</keyword>
<organism evidence="2 3">
    <name type="scientific">Cylindrobasidium torrendii FP15055 ss-10</name>
    <dbReference type="NCBI Taxonomy" id="1314674"/>
    <lineage>
        <taxon>Eukaryota</taxon>
        <taxon>Fungi</taxon>
        <taxon>Dikarya</taxon>
        <taxon>Basidiomycota</taxon>
        <taxon>Agaricomycotina</taxon>
        <taxon>Agaricomycetes</taxon>
        <taxon>Agaricomycetidae</taxon>
        <taxon>Agaricales</taxon>
        <taxon>Marasmiineae</taxon>
        <taxon>Physalacriaceae</taxon>
        <taxon>Cylindrobasidium</taxon>
    </lineage>
</organism>
<accession>A0A0D7BD00</accession>
<gene>
    <name evidence="2" type="ORF">CYLTODRAFT_274250</name>
</gene>
<dbReference type="EMBL" id="KN880511">
    <property type="protein sequence ID" value="KIY68044.1"/>
    <property type="molecule type" value="Genomic_DNA"/>
</dbReference>
<evidence type="ECO:0000313" key="2">
    <source>
        <dbReference type="EMBL" id="KIY68044.1"/>
    </source>
</evidence>
<evidence type="ECO:0000313" key="3">
    <source>
        <dbReference type="Proteomes" id="UP000054007"/>
    </source>
</evidence>
<protein>
    <submittedName>
        <fullName evidence="2">Uncharacterized protein</fullName>
    </submittedName>
</protein>
<evidence type="ECO:0000256" key="1">
    <source>
        <dbReference type="SAM" id="MobiDB-lite"/>
    </source>
</evidence>
<dbReference type="Proteomes" id="UP000054007">
    <property type="component" value="Unassembled WGS sequence"/>
</dbReference>